<dbReference type="Proteomes" id="UP000193067">
    <property type="component" value="Unassembled WGS sequence"/>
</dbReference>
<evidence type="ECO:0000313" key="5">
    <source>
        <dbReference type="EMBL" id="OSC98725.1"/>
    </source>
</evidence>
<keyword evidence="2" id="KW-0689">Ribosomal protein</keyword>
<accession>A0A1Y2IC66</accession>
<proteinExistence type="inferred from homology"/>
<evidence type="ECO:0000313" key="6">
    <source>
        <dbReference type="Proteomes" id="UP000193067"/>
    </source>
</evidence>
<dbReference type="Pfam" id="PF00411">
    <property type="entry name" value="Ribosomal_S11"/>
    <property type="match status" value="1"/>
</dbReference>
<gene>
    <name evidence="5" type="ORF">PYCCODRAFT_1417357</name>
</gene>
<dbReference type="OrthoDB" id="1654884at2759"/>
<dbReference type="GO" id="GO:0005840">
    <property type="term" value="C:ribosome"/>
    <property type="evidence" value="ECO:0007669"/>
    <property type="project" value="UniProtKB-KW"/>
</dbReference>
<dbReference type="SUPFAM" id="SSF53137">
    <property type="entry name" value="Translational machinery components"/>
    <property type="match status" value="1"/>
</dbReference>
<comment type="similarity">
    <text evidence="1">Belongs to the universal ribosomal protein uS11 family.</text>
</comment>
<sequence length="229" mass="24406">MSFLRAIPAMRARAAYRASLAPFSSSASTSSSAPEPPPILDALLESSNEVRPTPAATDLWGNPVPSAYDAEAPAVDDGPPLAPADSYPRTNPASVGYNAARAAYGKEKPLYAVSVKATRNNTIVTFARPNGNQLVTLTGGKLGFKKSNRNGYEAGYQCAVGVIGAMEERLKKDDFEWELFLKGFGSGREAMLTAITTSVGANVKDRLKRVTDRTPIKIGGTRGKKARRI</sequence>
<keyword evidence="3" id="KW-0687">Ribonucleoprotein</keyword>
<feature type="region of interest" description="Disordered" evidence="4">
    <location>
        <begin position="52"/>
        <end position="90"/>
    </location>
</feature>
<dbReference type="AlphaFoldDB" id="A0A1Y2IC66"/>
<organism evidence="5 6">
    <name type="scientific">Trametes coccinea (strain BRFM310)</name>
    <name type="common">Pycnoporus coccineus</name>
    <dbReference type="NCBI Taxonomy" id="1353009"/>
    <lineage>
        <taxon>Eukaryota</taxon>
        <taxon>Fungi</taxon>
        <taxon>Dikarya</taxon>
        <taxon>Basidiomycota</taxon>
        <taxon>Agaricomycotina</taxon>
        <taxon>Agaricomycetes</taxon>
        <taxon>Polyporales</taxon>
        <taxon>Polyporaceae</taxon>
        <taxon>Trametes</taxon>
    </lineage>
</organism>
<dbReference type="GO" id="GO:0006412">
    <property type="term" value="P:translation"/>
    <property type="evidence" value="ECO:0007669"/>
    <property type="project" value="InterPro"/>
</dbReference>
<dbReference type="Gene3D" id="3.30.420.80">
    <property type="entry name" value="Ribosomal protein S11"/>
    <property type="match status" value="1"/>
</dbReference>
<dbReference type="EMBL" id="KZ084135">
    <property type="protein sequence ID" value="OSC98725.1"/>
    <property type="molecule type" value="Genomic_DNA"/>
</dbReference>
<evidence type="ECO:0000256" key="1">
    <source>
        <dbReference type="ARBA" id="ARBA00006194"/>
    </source>
</evidence>
<keyword evidence="6" id="KW-1185">Reference proteome</keyword>
<evidence type="ECO:0000256" key="4">
    <source>
        <dbReference type="SAM" id="MobiDB-lite"/>
    </source>
</evidence>
<protein>
    <submittedName>
        <fullName evidence="5">Translational machinery component</fullName>
    </submittedName>
</protein>
<dbReference type="STRING" id="1353009.A0A1Y2IC66"/>
<dbReference type="GO" id="GO:0003735">
    <property type="term" value="F:structural constituent of ribosome"/>
    <property type="evidence" value="ECO:0007669"/>
    <property type="project" value="InterPro"/>
</dbReference>
<dbReference type="PANTHER" id="PTHR11759">
    <property type="entry name" value="40S RIBOSOMAL PROTEIN S14/30S RIBOSOMAL PROTEIN S11"/>
    <property type="match status" value="1"/>
</dbReference>
<dbReference type="InterPro" id="IPR001971">
    <property type="entry name" value="Ribosomal_uS11"/>
</dbReference>
<dbReference type="GO" id="GO:1990904">
    <property type="term" value="C:ribonucleoprotein complex"/>
    <property type="evidence" value="ECO:0007669"/>
    <property type="project" value="UniProtKB-KW"/>
</dbReference>
<dbReference type="HAMAP" id="MF_01310">
    <property type="entry name" value="Ribosomal_uS11"/>
    <property type="match status" value="1"/>
</dbReference>
<reference evidence="5 6" key="1">
    <citation type="journal article" date="2015" name="Biotechnol. Biofuels">
        <title>Enhanced degradation of softwood versus hardwood by the white-rot fungus Pycnoporus coccineus.</title>
        <authorList>
            <person name="Couturier M."/>
            <person name="Navarro D."/>
            <person name="Chevret D."/>
            <person name="Henrissat B."/>
            <person name="Piumi F."/>
            <person name="Ruiz-Duenas F.J."/>
            <person name="Martinez A.T."/>
            <person name="Grigoriev I.V."/>
            <person name="Riley R."/>
            <person name="Lipzen A."/>
            <person name="Berrin J.G."/>
            <person name="Master E.R."/>
            <person name="Rosso M.N."/>
        </authorList>
    </citation>
    <scope>NUCLEOTIDE SEQUENCE [LARGE SCALE GENOMIC DNA]</scope>
    <source>
        <strain evidence="5 6">BRFM310</strain>
    </source>
</reference>
<dbReference type="InterPro" id="IPR036967">
    <property type="entry name" value="Ribosomal_uS11_sf"/>
</dbReference>
<evidence type="ECO:0000256" key="2">
    <source>
        <dbReference type="ARBA" id="ARBA00022980"/>
    </source>
</evidence>
<evidence type="ECO:0000256" key="3">
    <source>
        <dbReference type="ARBA" id="ARBA00023274"/>
    </source>
</evidence>
<name>A0A1Y2IC66_TRAC3</name>